<dbReference type="SFLD" id="SFLDG01150">
    <property type="entry name" value="Main.1:_Beta-like"/>
    <property type="match status" value="1"/>
</dbReference>
<evidence type="ECO:0000313" key="4">
    <source>
        <dbReference type="EMBL" id="CUH63922.1"/>
    </source>
</evidence>
<evidence type="ECO:0000313" key="5">
    <source>
        <dbReference type="EMBL" id="CUH72751.1"/>
    </source>
</evidence>
<evidence type="ECO:0000259" key="3">
    <source>
        <dbReference type="PROSITE" id="PS50405"/>
    </source>
</evidence>
<gene>
    <name evidence="5" type="primary">gst</name>
    <name evidence="4" type="ORF">TL5118_00680</name>
    <name evidence="5" type="ORF">TL5120_02548</name>
</gene>
<dbReference type="AlphaFoldDB" id="A0A0P1GAG2"/>
<protein>
    <submittedName>
        <fullName evidence="5">Glutathione S-transferase</fullName>
        <ecNumber evidence="5">2.5.1.18</ecNumber>
    </submittedName>
</protein>
<dbReference type="RefSeq" id="WP_058243926.1">
    <property type="nucleotide sequence ID" value="NZ_CYSB01000009.1"/>
</dbReference>
<dbReference type="CDD" id="cd03046">
    <property type="entry name" value="GST_N_GTT1_like"/>
    <property type="match status" value="1"/>
</dbReference>
<dbReference type="InterPro" id="IPR004046">
    <property type="entry name" value="GST_C"/>
</dbReference>
<dbReference type="PROSITE" id="PS50405">
    <property type="entry name" value="GST_CTER"/>
    <property type="match status" value="1"/>
</dbReference>
<dbReference type="Proteomes" id="UP000051086">
    <property type="component" value="Unassembled WGS sequence"/>
</dbReference>
<keyword evidence="6" id="KW-1185">Reference proteome</keyword>
<dbReference type="Gene3D" id="1.20.1050.10">
    <property type="match status" value="1"/>
</dbReference>
<dbReference type="SFLD" id="SFLDG00358">
    <property type="entry name" value="Main_(cytGST)"/>
    <property type="match status" value="1"/>
</dbReference>
<dbReference type="SFLD" id="SFLDS00019">
    <property type="entry name" value="Glutathione_Transferase_(cytos"/>
    <property type="match status" value="1"/>
</dbReference>
<evidence type="ECO:0000313" key="6">
    <source>
        <dbReference type="Proteomes" id="UP000051086"/>
    </source>
</evidence>
<accession>A0A0P1GAG2</accession>
<reference evidence="5 7" key="2">
    <citation type="submission" date="2015-09" db="EMBL/GenBank/DDBJ databases">
        <authorList>
            <consortium name="Swine Surveillance"/>
        </authorList>
    </citation>
    <scope>NUCLEOTIDE SEQUENCE [LARGE SCALE GENOMIC DNA]</scope>
    <source>
        <strain evidence="5 7">5120</strain>
    </source>
</reference>
<dbReference type="PROSITE" id="PS50404">
    <property type="entry name" value="GST_NTER"/>
    <property type="match status" value="1"/>
</dbReference>
<dbReference type="Gene3D" id="3.40.30.10">
    <property type="entry name" value="Glutaredoxin"/>
    <property type="match status" value="1"/>
</dbReference>
<dbReference type="OrthoDB" id="5740960at2"/>
<comment type="similarity">
    <text evidence="1">Belongs to the GST superfamily.</text>
</comment>
<feature type="domain" description="GST N-terminal" evidence="2">
    <location>
        <begin position="1"/>
        <end position="81"/>
    </location>
</feature>
<dbReference type="PANTHER" id="PTHR44051">
    <property type="entry name" value="GLUTATHIONE S-TRANSFERASE-RELATED"/>
    <property type="match status" value="1"/>
</dbReference>
<dbReference type="SUPFAM" id="SSF52833">
    <property type="entry name" value="Thioredoxin-like"/>
    <property type="match status" value="1"/>
</dbReference>
<dbReference type="EC" id="2.5.1.18" evidence="5"/>
<feature type="domain" description="GST C-terminal" evidence="3">
    <location>
        <begin position="87"/>
        <end position="214"/>
    </location>
</feature>
<dbReference type="Pfam" id="PF00043">
    <property type="entry name" value="GST_C"/>
    <property type="match status" value="1"/>
</dbReference>
<dbReference type="InterPro" id="IPR036249">
    <property type="entry name" value="Thioredoxin-like_sf"/>
</dbReference>
<keyword evidence="5" id="KW-0808">Transferase</keyword>
<dbReference type="EMBL" id="CYSB01000009">
    <property type="protein sequence ID" value="CUH63922.1"/>
    <property type="molecule type" value="Genomic_DNA"/>
</dbReference>
<dbReference type="InterPro" id="IPR036282">
    <property type="entry name" value="Glutathione-S-Trfase_C_sf"/>
</dbReference>
<dbReference type="InterPro" id="IPR010987">
    <property type="entry name" value="Glutathione-S-Trfase_C-like"/>
</dbReference>
<dbReference type="InterPro" id="IPR040079">
    <property type="entry name" value="Glutathione_S-Trfase"/>
</dbReference>
<dbReference type="InterPro" id="IPR004045">
    <property type="entry name" value="Glutathione_S-Trfase_N"/>
</dbReference>
<evidence type="ECO:0000313" key="7">
    <source>
        <dbReference type="Proteomes" id="UP000051887"/>
    </source>
</evidence>
<proteinExistence type="inferred from homology"/>
<sequence length="221" mass="25143">MQITLHHAHEARSMRVLWLLEEFGADYTLRVYDFFNKSLRSEDYLTIHPAGRVPSVEVDGRVMLESGAIAEYLAEQLPAAGLHRGPDHPERMEYLELLHYAETIGQHLANLTQGHIVLYEDWMRSPTQIGLETKRLAKVLTRLEAQLRDGRAYLLTSGFSAADCAVGYGVWLAPRFVSLEKLPHVAAYRDRLMARPALQKALPPEGAKRIYTKDFYEVPDV</sequence>
<reference evidence="4 6" key="1">
    <citation type="submission" date="2015-09" db="EMBL/GenBank/DDBJ databases">
        <authorList>
            <person name="Rodrigo-Torres L."/>
            <person name="Arahal D.R."/>
        </authorList>
    </citation>
    <scope>NUCLEOTIDE SEQUENCE [LARGE SCALE GENOMIC DNA]</scope>
    <source>
        <strain evidence="4 6">CECT 5118</strain>
    </source>
</reference>
<dbReference type="Proteomes" id="UP000051887">
    <property type="component" value="Unassembled WGS sequence"/>
</dbReference>
<dbReference type="EMBL" id="CYSC01000034">
    <property type="protein sequence ID" value="CUH72751.1"/>
    <property type="molecule type" value="Genomic_DNA"/>
</dbReference>
<dbReference type="GO" id="GO:0004364">
    <property type="term" value="F:glutathione transferase activity"/>
    <property type="evidence" value="ECO:0007669"/>
    <property type="project" value="UniProtKB-EC"/>
</dbReference>
<dbReference type="SUPFAM" id="SSF47616">
    <property type="entry name" value="GST C-terminal domain-like"/>
    <property type="match status" value="1"/>
</dbReference>
<evidence type="ECO:0000259" key="2">
    <source>
        <dbReference type="PROSITE" id="PS50404"/>
    </source>
</evidence>
<name>A0A0P1GAG2_9RHOB</name>
<organism evidence="5 7">
    <name type="scientific">Thalassovita autumnalis</name>
    <dbReference type="NCBI Taxonomy" id="2072972"/>
    <lineage>
        <taxon>Bacteria</taxon>
        <taxon>Pseudomonadati</taxon>
        <taxon>Pseudomonadota</taxon>
        <taxon>Alphaproteobacteria</taxon>
        <taxon>Rhodobacterales</taxon>
        <taxon>Roseobacteraceae</taxon>
        <taxon>Thalassovita</taxon>
    </lineage>
</organism>
<dbReference type="Pfam" id="PF02798">
    <property type="entry name" value="GST_N"/>
    <property type="match status" value="1"/>
</dbReference>
<dbReference type="PANTHER" id="PTHR44051:SF21">
    <property type="entry name" value="GLUTATHIONE S-TRANSFERASE FAMILY PROTEIN"/>
    <property type="match status" value="1"/>
</dbReference>
<evidence type="ECO:0000256" key="1">
    <source>
        <dbReference type="RuleBase" id="RU003494"/>
    </source>
</evidence>